<protein>
    <submittedName>
        <fullName evidence="1">Haloacid dehalogenase</fullName>
    </submittedName>
</protein>
<dbReference type="NCBIfam" id="TIGR02247">
    <property type="entry name" value="HAD-1A3-hyp"/>
    <property type="match status" value="1"/>
</dbReference>
<reference evidence="1 2" key="1">
    <citation type="submission" date="2020-12" db="EMBL/GenBank/DDBJ databases">
        <title>Complete genome sequence of Mycobacterium heckeshornense JCM 15655T, closely related to a pathogenic non-tuberculous mycobacterial species Mycobacterium xenopi.</title>
        <authorList>
            <person name="Yoshida M."/>
            <person name="Fukano H."/>
            <person name="Asakura T."/>
            <person name="Suzuki M."/>
            <person name="Hoshino Y."/>
        </authorList>
    </citation>
    <scope>NUCLEOTIDE SEQUENCE [LARGE SCALE GENOMIC DNA]</scope>
    <source>
        <strain evidence="1 2">JCM 15655</strain>
    </source>
</reference>
<dbReference type="Gene3D" id="3.40.50.1000">
    <property type="entry name" value="HAD superfamily/HAD-like"/>
    <property type="match status" value="1"/>
</dbReference>
<dbReference type="Pfam" id="PF00702">
    <property type="entry name" value="Hydrolase"/>
    <property type="match status" value="1"/>
</dbReference>
<proteinExistence type="predicted"/>
<dbReference type="InterPro" id="IPR011945">
    <property type="entry name" value="HAD-SF_ppase_IA/epoxid_hydro_N"/>
</dbReference>
<name>A0A2I3EGW4_9MYCO</name>
<dbReference type="SUPFAM" id="SSF56784">
    <property type="entry name" value="HAD-like"/>
    <property type="match status" value="1"/>
</dbReference>
<dbReference type="AlphaFoldDB" id="A0A2I3EGW4"/>
<dbReference type="NCBIfam" id="TIGR01549">
    <property type="entry name" value="HAD-SF-IA-v1"/>
    <property type="match status" value="1"/>
</dbReference>
<dbReference type="EMBL" id="AP024237">
    <property type="protein sequence ID" value="BCO36260.1"/>
    <property type="molecule type" value="Genomic_DNA"/>
</dbReference>
<dbReference type="InterPro" id="IPR023214">
    <property type="entry name" value="HAD_sf"/>
</dbReference>
<dbReference type="InterPro" id="IPR052898">
    <property type="entry name" value="ACAD10-like"/>
</dbReference>
<dbReference type="InterPro" id="IPR006439">
    <property type="entry name" value="HAD-SF_hydro_IA"/>
</dbReference>
<dbReference type="STRING" id="110505.ACT16_20010"/>
<dbReference type="CDD" id="cd02603">
    <property type="entry name" value="HAD_sEH-N_like"/>
    <property type="match status" value="1"/>
</dbReference>
<dbReference type="InterPro" id="IPR023198">
    <property type="entry name" value="PGP-like_dom2"/>
</dbReference>
<dbReference type="PANTHER" id="PTHR47829">
    <property type="entry name" value="HYDROLASE, PUTATIVE (AFU_ORTHOLOGUE AFUA_1G12880)-RELATED"/>
    <property type="match status" value="1"/>
</dbReference>
<dbReference type="OrthoDB" id="148966at2"/>
<gene>
    <name evidence="1" type="ORF">MHEC_26930</name>
</gene>
<dbReference type="SFLD" id="SFLDG01129">
    <property type="entry name" value="C1.5:_HAD__Beta-PGM__Phosphata"/>
    <property type="match status" value="1"/>
</dbReference>
<dbReference type="Proteomes" id="UP000595446">
    <property type="component" value="Chromosome"/>
</dbReference>
<dbReference type="InterPro" id="IPR036412">
    <property type="entry name" value="HAD-like_sf"/>
</dbReference>
<dbReference type="RefSeq" id="WP_048893210.1">
    <property type="nucleotide sequence ID" value="NZ_AP024237.1"/>
</dbReference>
<accession>A0A2I3EGW4</accession>
<keyword evidence="2" id="KW-1185">Reference proteome</keyword>
<sequence>MGHTIEAVLFDYGGVMTELPGSGLRALAESAGADPAQFASFFREAYHQDGGDGPLQKVERGEMTLQELDDWGRAEGIRRGWTLSLAGLIEVVSGMPIRPKMVGYVSELRQRGFRTALITNNAREFSDIWRSKLQADDLFDVVVVSCDVGVRKPDPAIYELALERLGSVPPERAVFLDDMEGNLAGARDIGMHTVLVDDDTQAAIDRLETMLSLG</sequence>
<dbReference type="Gene3D" id="1.10.150.240">
    <property type="entry name" value="Putative phosphatase, domain 2"/>
    <property type="match status" value="1"/>
</dbReference>
<evidence type="ECO:0000313" key="1">
    <source>
        <dbReference type="EMBL" id="BCO36260.1"/>
    </source>
</evidence>
<evidence type="ECO:0000313" key="2">
    <source>
        <dbReference type="Proteomes" id="UP000595446"/>
    </source>
</evidence>
<dbReference type="SFLD" id="SFLDS00003">
    <property type="entry name" value="Haloacid_Dehalogenase"/>
    <property type="match status" value="1"/>
</dbReference>
<dbReference type="PRINTS" id="PR00413">
    <property type="entry name" value="HADHALOGNASE"/>
</dbReference>
<dbReference type="NCBIfam" id="TIGR01509">
    <property type="entry name" value="HAD-SF-IA-v3"/>
    <property type="match status" value="1"/>
</dbReference>
<organism evidence="1 2">
    <name type="scientific">Mycobacterium heckeshornense</name>
    <dbReference type="NCBI Taxonomy" id="110505"/>
    <lineage>
        <taxon>Bacteria</taxon>
        <taxon>Bacillati</taxon>
        <taxon>Actinomycetota</taxon>
        <taxon>Actinomycetes</taxon>
        <taxon>Mycobacteriales</taxon>
        <taxon>Mycobacteriaceae</taxon>
        <taxon>Mycobacterium</taxon>
    </lineage>
</organism>
<dbReference type="PANTHER" id="PTHR47829:SF1">
    <property type="entry name" value="HAD FAMILY PHOSPHATASE"/>
    <property type="match status" value="1"/>
</dbReference>